<dbReference type="PROSITE" id="PS51257">
    <property type="entry name" value="PROKAR_LIPOPROTEIN"/>
    <property type="match status" value="1"/>
</dbReference>
<dbReference type="RefSeq" id="WP_155110513.1">
    <property type="nucleotide sequence ID" value="NZ_WMIB01000001.1"/>
</dbReference>
<dbReference type="EMBL" id="WMIB01000001">
    <property type="protein sequence ID" value="MTH51960.1"/>
    <property type="molecule type" value="Genomic_DNA"/>
</dbReference>
<feature type="signal peptide" evidence="1">
    <location>
        <begin position="1"/>
        <end position="20"/>
    </location>
</feature>
<comment type="caution">
    <text evidence="2">The sequence shown here is derived from an EMBL/GenBank/DDBJ whole genome shotgun (WGS) entry which is preliminary data.</text>
</comment>
<evidence type="ECO:0000313" key="2">
    <source>
        <dbReference type="EMBL" id="MTH51960.1"/>
    </source>
</evidence>
<dbReference type="OrthoDB" id="9813301at2"/>
<keyword evidence="3" id="KW-1185">Reference proteome</keyword>
<protein>
    <submittedName>
        <fullName evidence="2">Vancomycin resistance protein</fullName>
    </submittedName>
</protein>
<feature type="chain" id="PRO_5030719985" evidence="1">
    <location>
        <begin position="21"/>
        <end position="312"/>
    </location>
</feature>
<accession>A0A7X2V305</accession>
<dbReference type="PANTHER" id="PTHR35788:SF1">
    <property type="entry name" value="EXPORTED PROTEIN"/>
    <property type="match status" value="1"/>
</dbReference>
<gene>
    <name evidence="2" type="ORF">GKZ89_00970</name>
</gene>
<dbReference type="InterPro" id="IPR007391">
    <property type="entry name" value="Vancomycin_resist_VanW"/>
</dbReference>
<evidence type="ECO:0000313" key="3">
    <source>
        <dbReference type="Proteomes" id="UP000434639"/>
    </source>
</evidence>
<dbReference type="AlphaFoldDB" id="A0A7X2V305"/>
<dbReference type="Proteomes" id="UP000434639">
    <property type="component" value="Unassembled WGS sequence"/>
</dbReference>
<reference evidence="2 3" key="1">
    <citation type="journal article" date="2017" name="Int. J. Syst. Evol. Microbiol.">
        <title>Bacillus mangrovi sp. nov., isolated from a sediment sample from a mangrove forest.</title>
        <authorList>
            <person name="Gupta V."/>
            <person name="Singh P.K."/>
            <person name="Korpole S."/>
            <person name="Tanuku N.R.S."/>
            <person name="Pinnaka A.K."/>
        </authorList>
    </citation>
    <scope>NUCLEOTIDE SEQUENCE [LARGE SCALE GENOMIC DNA]</scope>
    <source>
        <strain evidence="2 3">KCTC 33872</strain>
    </source>
</reference>
<dbReference type="Pfam" id="PF04294">
    <property type="entry name" value="VanW"/>
    <property type="match status" value="1"/>
</dbReference>
<name>A0A7X2V305_9BACI</name>
<evidence type="ECO:0000256" key="1">
    <source>
        <dbReference type="SAM" id="SignalP"/>
    </source>
</evidence>
<sequence>MLKQTAIVISILFAAGCSAAAGNAAEKEKPKNAAGKETVLEAKNVSRKIELVDGRTKEAVYTFDTSTGEINAAAVADELAQGIDQPMIPARLVDGSVFEGQKRVILDEKATAEMISNLNAFDRQLILPIEESVPNVKPEDAAGITNHILGEYKTTFNPKVEGRVQNIKLSSNSINNVILGPGDKFYYNLIVGERTEARGYQKALEIVNKEFVEGIGGGICQTSSTLYNAVDQAGLGIIELHHHSKTVGYVPKDRDATVSWGGPDFKFQNNREYPVLIRSTVDEEKGSITIQVLAASASSEDEQNGKKQTQTL</sequence>
<proteinExistence type="predicted"/>
<dbReference type="PANTHER" id="PTHR35788">
    <property type="entry name" value="EXPORTED PROTEIN-RELATED"/>
    <property type="match status" value="1"/>
</dbReference>
<dbReference type="InterPro" id="IPR052913">
    <property type="entry name" value="Glycopeptide_resist_protein"/>
</dbReference>
<keyword evidence="1" id="KW-0732">Signal</keyword>
<organism evidence="2 3">
    <name type="scientific">Metabacillus mangrovi</name>
    <dbReference type="NCBI Taxonomy" id="1491830"/>
    <lineage>
        <taxon>Bacteria</taxon>
        <taxon>Bacillati</taxon>
        <taxon>Bacillota</taxon>
        <taxon>Bacilli</taxon>
        <taxon>Bacillales</taxon>
        <taxon>Bacillaceae</taxon>
        <taxon>Metabacillus</taxon>
    </lineage>
</organism>